<reference evidence="18" key="1">
    <citation type="submission" date="2015-05" db="UniProtKB">
        <authorList>
            <consortium name="EnsemblMetazoa"/>
        </authorList>
    </citation>
    <scope>IDENTIFICATION</scope>
</reference>
<dbReference type="GO" id="GO:0005634">
    <property type="term" value="C:nucleus"/>
    <property type="evidence" value="ECO:0007669"/>
    <property type="project" value="UniProtKB-SubCell"/>
</dbReference>
<feature type="coiled-coil region" evidence="15">
    <location>
        <begin position="289"/>
        <end position="316"/>
    </location>
</feature>
<dbReference type="SUPFAM" id="SSF47454">
    <property type="entry name" value="A DNA-binding domain in eukaryotic transcription factors"/>
    <property type="match status" value="1"/>
</dbReference>
<keyword evidence="19" id="KW-1185">Reference proteome</keyword>
<dbReference type="Gene3D" id="1.20.5.170">
    <property type="match status" value="1"/>
</dbReference>
<keyword evidence="7" id="KW-0805">Transcription regulation</keyword>
<keyword evidence="15" id="KW-0175">Coiled coil</keyword>
<dbReference type="FunFam" id="1.20.5.170:FF:000071">
    <property type="entry name" value="Neural retina-specific leucine zipper protein"/>
    <property type="match status" value="1"/>
</dbReference>
<keyword evidence="4" id="KW-0963">Cytoplasm</keyword>
<dbReference type="EnsemblMetazoa" id="RPRC005757-RA">
    <property type="protein sequence ID" value="RPRC005757-PA"/>
    <property type="gene ID" value="RPRC005757"/>
</dbReference>
<keyword evidence="5" id="KW-1017">Isopeptide bond</keyword>
<keyword evidence="3" id="KW-0217">Developmental protein</keyword>
<feature type="domain" description="Basic leucine zipper" evidence="17">
    <location>
        <begin position="238"/>
        <end position="311"/>
    </location>
</feature>
<proteinExistence type="predicted"/>
<comment type="subunit">
    <text evidence="13">Interacts with FIZ1; this interaction represses transactivation. Interacts (via the leucine-zipper domain) with CRX.</text>
</comment>
<organism evidence="18 19">
    <name type="scientific">Rhodnius prolixus</name>
    <name type="common">Triatomid bug</name>
    <dbReference type="NCBI Taxonomy" id="13249"/>
    <lineage>
        <taxon>Eukaryota</taxon>
        <taxon>Metazoa</taxon>
        <taxon>Ecdysozoa</taxon>
        <taxon>Arthropoda</taxon>
        <taxon>Hexapoda</taxon>
        <taxon>Insecta</taxon>
        <taxon>Pterygota</taxon>
        <taxon>Neoptera</taxon>
        <taxon>Paraneoptera</taxon>
        <taxon>Hemiptera</taxon>
        <taxon>Heteroptera</taxon>
        <taxon>Panheteroptera</taxon>
        <taxon>Cimicomorpha</taxon>
        <taxon>Reduviidae</taxon>
        <taxon>Triatominae</taxon>
        <taxon>Rhodnius</taxon>
    </lineage>
</organism>
<dbReference type="PANTHER" id="PTHR10129">
    <property type="entry name" value="TRANSCRIPTION FACTOR MAF"/>
    <property type="match status" value="1"/>
</dbReference>
<dbReference type="Pfam" id="PF03131">
    <property type="entry name" value="bZIP_Maf"/>
    <property type="match status" value="1"/>
</dbReference>
<dbReference type="VEuPathDB" id="VectorBase:RPRC005757"/>
<dbReference type="CDD" id="cd14718">
    <property type="entry name" value="bZIP_Maf_large"/>
    <property type="match status" value="1"/>
</dbReference>
<keyword evidence="11" id="KW-0539">Nucleus</keyword>
<dbReference type="OMA" id="GMEDSMQ"/>
<keyword evidence="10" id="KW-0804">Transcription</keyword>
<evidence type="ECO:0000256" key="1">
    <source>
        <dbReference type="ARBA" id="ARBA00004123"/>
    </source>
</evidence>
<evidence type="ECO:0000256" key="16">
    <source>
        <dbReference type="SAM" id="MobiDB-lite"/>
    </source>
</evidence>
<comment type="function">
    <text evidence="12">Acts as a transcriptional activator which regulates the expression of several rod-specific genes, including RHO and PDE6B. Also functions as a transcriptional coactivator, stimulating transcription mediated by the transcription factor CRX and NR2E3. Binds to the rhodopsin promoter in a sequence-specific manner.</text>
</comment>
<comment type="subcellular location">
    <subcellularLocation>
        <location evidence="2">Cytoplasm</location>
    </subcellularLocation>
    <subcellularLocation>
        <location evidence="1">Nucleus</location>
    </subcellularLocation>
</comment>
<name>T1HNY3_RHOPR</name>
<keyword evidence="6" id="KW-0832">Ubl conjugation</keyword>
<dbReference type="EMBL" id="ACPB03002668">
    <property type="status" value="NOT_ANNOTATED_CDS"/>
    <property type="molecule type" value="Genomic_DNA"/>
</dbReference>
<dbReference type="GO" id="GO:0000978">
    <property type="term" value="F:RNA polymerase II cis-regulatory region sequence-specific DNA binding"/>
    <property type="evidence" value="ECO:0007669"/>
    <property type="project" value="TreeGrafter"/>
</dbReference>
<feature type="compositionally biased region" description="Low complexity" evidence="16">
    <location>
        <begin position="215"/>
        <end position="224"/>
    </location>
</feature>
<evidence type="ECO:0000256" key="10">
    <source>
        <dbReference type="ARBA" id="ARBA00023163"/>
    </source>
</evidence>
<evidence type="ECO:0000256" key="9">
    <source>
        <dbReference type="ARBA" id="ARBA00023159"/>
    </source>
</evidence>
<evidence type="ECO:0000256" key="7">
    <source>
        <dbReference type="ARBA" id="ARBA00023015"/>
    </source>
</evidence>
<evidence type="ECO:0000256" key="15">
    <source>
        <dbReference type="SAM" id="Coils"/>
    </source>
</evidence>
<dbReference type="PANTHER" id="PTHR10129:SF44">
    <property type="entry name" value="TRAFFIC JAM, ISOFORM C"/>
    <property type="match status" value="1"/>
</dbReference>
<feature type="region of interest" description="Disordered" evidence="16">
    <location>
        <begin position="192"/>
        <end position="232"/>
    </location>
</feature>
<accession>T1HNY3</accession>
<dbReference type="GO" id="GO:0045944">
    <property type="term" value="P:positive regulation of transcription by RNA polymerase II"/>
    <property type="evidence" value="ECO:0007669"/>
    <property type="project" value="UniProtKB-ARBA"/>
</dbReference>
<dbReference type="HOGENOM" id="CLU_644539_0_0_1"/>
<evidence type="ECO:0000256" key="3">
    <source>
        <dbReference type="ARBA" id="ARBA00022473"/>
    </source>
</evidence>
<dbReference type="eggNOG" id="KOG4196">
    <property type="taxonomic scope" value="Eukaryota"/>
</dbReference>
<dbReference type="InterPro" id="IPR008917">
    <property type="entry name" value="TF_DNA-bd_sf"/>
</dbReference>
<evidence type="ECO:0000256" key="12">
    <source>
        <dbReference type="ARBA" id="ARBA00055281"/>
    </source>
</evidence>
<evidence type="ECO:0000259" key="17">
    <source>
        <dbReference type="Pfam" id="PF03131"/>
    </source>
</evidence>
<evidence type="ECO:0000313" key="18">
    <source>
        <dbReference type="EnsemblMetazoa" id="RPRC005757-PA"/>
    </source>
</evidence>
<evidence type="ECO:0000313" key="19">
    <source>
        <dbReference type="Proteomes" id="UP000015103"/>
    </source>
</evidence>
<dbReference type="GO" id="GO:0005737">
    <property type="term" value="C:cytoplasm"/>
    <property type="evidence" value="ECO:0007669"/>
    <property type="project" value="UniProtKB-SubCell"/>
</dbReference>
<dbReference type="STRING" id="13249.T1HNY3"/>
<protein>
    <recommendedName>
        <fullName evidence="14">Neural retina-specific leucine zipper protein</fullName>
    </recommendedName>
</protein>
<evidence type="ECO:0000256" key="8">
    <source>
        <dbReference type="ARBA" id="ARBA00023125"/>
    </source>
</evidence>
<dbReference type="InParanoid" id="T1HNY3"/>
<evidence type="ECO:0000256" key="11">
    <source>
        <dbReference type="ARBA" id="ARBA00023242"/>
    </source>
</evidence>
<sequence length="426" mass="49150">MDPEHLADQYVQEFVLDHFEDVAVKKEGICMERLPSMMNCNGGLVQLSHSPPPPPHHLLTPPGHQSDDYSVVNMTPHSIMMPQNAAGLMYPDTPGTPPDTPPESNSPRSPPSRHFIEPVQQHLTHQHKLIAAPGGPAPHMVDEMSWLMTSQPLRQEPLDLRPNSELPEEWSPLPQHPGVLAAPVKRINPEYHHHHHHHHHHPDDMDLNPPTPQVSISSSRSNSNTPRLNVMSSDDLINDDMLTQLSVRELNKRLHGFPREAVVKLKQKRRTLKNRGYAQNCRSKRLQQRHQLEVTNRNLQSELHRVKLDLELEEVNPFLNHKSNGLFHSTMFTRKQGLLNELLQEKVDDWKDLRHCGTIIRSQRNTSVELEDKEEEFHRKLKPYYLGFKFWINHLIRVLIVPEVQTRLSPTFDPNPNTFISDDVKF</sequence>
<dbReference type="AlphaFoldDB" id="T1HNY3"/>
<evidence type="ECO:0000256" key="2">
    <source>
        <dbReference type="ARBA" id="ARBA00004496"/>
    </source>
</evidence>
<evidence type="ECO:0000256" key="6">
    <source>
        <dbReference type="ARBA" id="ARBA00022843"/>
    </source>
</evidence>
<dbReference type="Proteomes" id="UP000015103">
    <property type="component" value="Unassembled WGS sequence"/>
</dbReference>
<evidence type="ECO:0000256" key="4">
    <source>
        <dbReference type="ARBA" id="ARBA00022490"/>
    </source>
</evidence>
<evidence type="ECO:0000256" key="14">
    <source>
        <dbReference type="ARBA" id="ARBA00071773"/>
    </source>
</evidence>
<keyword evidence="8" id="KW-0238">DNA-binding</keyword>
<evidence type="ECO:0000256" key="13">
    <source>
        <dbReference type="ARBA" id="ARBA00066263"/>
    </source>
</evidence>
<dbReference type="InterPro" id="IPR024874">
    <property type="entry name" value="Transcription_factor_Maf_fam"/>
</dbReference>
<keyword evidence="9" id="KW-0010">Activator</keyword>
<dbReference type="InterPro" id="IPR004826">
    <property type="entry name" value="bZIP_Maf"/>
</dbReference>
<feature type="region of interest" description="Disordered" evidence="16">
    <location>
        <begin position="85"/>
        <end position="114"/>
    </location>
</feature>
<evidence type="ECO:0000256" key="5">
    <source>
        <dbReference type="ARBA" id="ARBA00022499"/>
    </source>
</evidence>
<dbReference type="GO" id="GO:0000981">
    <property type="term" value="F:DNA-binding transcription factor activity, RNA polymerase II-specific"/>
    <property type="evidence" value="ECO:0007669"/>
    <property type="project" value="TreeGrafter"/>
</dbReference>